<sequence length="72" mass="8334">MDNFEHKICCDCKRNLPATEEFFDKTSKGKLGLKDICKECQRRRKTLGSGSKRRVTSKYKAKKSLSKEFNDA</sequence>
<accession>A0ABW8T8P8</accession>
<protein>
    <recommendedName>
        <fullName evidence="4">HNH endonuclease</fullName>
    </recommendedName>
</protein>
<evidence type="ECO:0008006" key="4">
    <source>
        <dbReference type="Google" id="ProtNLM"/>
    </source>
</evidence>
<feature type="compositionally biased region" description="Basic residues" evidence="1">
    <location>
        <begin position="47"/>
        <end position="64"/>
    </location>
</feature>
<evidence type="ECO:0000313" key="2">
    <source>
        <dbReference type="EMBL" id="MFL0248295.1"/>
    </source>
</evidence>
<evidence type="ECO:0000256" key="1">
    <source>
        <dbReference type="SAM" id="MobiDB-lite"/>
    </source>
</evidence>
<comment type="caution">
    <text evidence="2">The sequence shown here is derived from an EMBL/GenBank/DDBJ whole genome shotgun (WGS) entry which is preliminary data.</text>
</comment>
<feature type="region of interest" description="Disordered" evidence="1">
    <location>
        <begin position="47"/>
        <end position="72"/>
    </location>
</feature>
<organism evidence="2 3">
    <name type="scientific">Candidatus Clostridium stratigraminis</name>
    <dbReference type="NCBI Taxonomy" id="3381661"/>
    <lineage>
        <taxon>Bacteria</taxon>
        <taxon>Bacillati</taxon>
        <taxon>Bacillota</taxon>
        <taxon>Clostridia</taxon>
        <taxon>Eubacteriales</taxon>
        <taxon>Clostridiaceae</taxon>
        <taxon>Clostridium</taxon>
    </lineage>
</organism>
<reference evidence="2 3" key="1">
    <citation type="submission" date="2024-11" db="EMBL/GenBank/DDBJ databases">
        <authorList>
            <person name="Heng Y.C."/>
            <person name="Lim A.C.H."/>
            <person name="Lee J.K.Y."/>
            <person name="Kittelmann S."/>
        </authorList>
    </citation>
    <scope>NUCLEOTIDE SEQUENCE [LARGE SCALE GENOMIC DNA]</scope>
    <source>
        <strain evidence="2 3">WILCCON 0185</strain>
    </source>
</reference>
<evidence type="ECO:0000313" key="3">
    <source>
        <dbReference type="Proteomes" id="UP001623591"/>
    </source>
</evidence>
<dbReference type="EMBL" id="JBJHZZ010000015">
    <property type="protein sequence ID" value="MFL0248295.1"/>
    <property type="molecule type" value="Genomic_DNA"/>
</dbReference>
<proteinExistence type="predicted"/>
<gene>
    <name evidence="2" type="ORF">ACJDUG_15155</name>
</gene>
<name>A0ABW8T8P8_9CLOT</name>
<dbReference type="RefSeq" id="WP_406770723.1">
    <property type="nucleotide sequence ID" value="NZ_JBJHZZ010000015.1"/>
</dbReference>
<dbReference type="Proteomes" id="UP001623591">
    <property type="component" value="Unassembled WGS sequence"/>
</dbReference>
<keyword evidence="3" id="KW-1185">Reference proteome</keyword>